<dbReference type="PIRSF" id="PIRSF000164">
    <property type="entry name" value="DHO_oxidase"/>
    <property type="match status" value="1"/>
</dbReference>
<evidence type="ECO:0000256" key="9">
    <source>
        <dbReference type="ARBA" id="ARBA00023002"/>
    </source>
</evidence>
<dbReference type="NCBIfam" id="TIGR01037">
    <property type="entry name" value="pyrD_sub1_fam"/>
    <property type="match status" value="1"/>
</dbReference>
<keyword evidence="14" id="KW-1185">Reference proteome</keyword>
<dbReference type="NCBIfam" id="NF005574">
    <property type="entry name" value="PRK07259.1"/>
    <property type="match status" value="1"/>
</dbReference>
<evidence type="ECO:0000256" key="6">
    <source>
        <dbReference type="ARBA" id="ARBA00022630"/>
    </source>
</evidence>
<dbReference type="InterPro" id="IPR033888">
    <property type="entry name" value="DHOD_1B"/>
</dbReference>
<dbReference type="Gene3D" id="3.20.20.70">
    <property type="entry name" value="Aldolase class I"/>
    <property type="match status" value="1"/>
</dbReference>
<dbReference type="Proteomes" id="UP000533476">
    <property type="component" value="Unassembled WGS sequence"/>
</dbReference>
<dbReference type="PANTHER" id="PTHR48109:SF1">
    <property type="entry name" value="DIHYDROOROTATE DEHYDROGENASE (FUMARATE)"/>
    <property type="match status" value="1"/>
</dbReference>
<dbReference type="HAMAP" id="MF_00224">
    <property type="entry name" value="DHO_dh_type1"/>
    <property type="match status" value="1"/>
</dbReference>
<dbReference type="InterPro" id="IPR049622">
    <property type="entry name" value="Dihydroorotate_DH_I"/>
</dbReference>
<sequence>MANRLACHVAGLPLPNPVMPASGTFDYHPDVRTPVDVARLGALIPKSITLHPQPGNPPSRLAETPAGLINSIGIPSPGLAAFQDKFRSVYGGVPCPLVISVAGYSPDEYAQLTQACSRWPEVVAIELNLSCPNLKTHLMPAQDPILLRDAVQAARAATVKPLWAKLSPNVTTIAPMAAIAHDAGADAVVAINTIRAMAINIERQKAILGHFTGGLSGPAILPIGLSMVWDIAQHTSVPVIGCGGIRTVDDALMYLMAGASAVQVGTATFAHPAAMMDIINGLDRYLADQGIAQIADIIGIAKPA</sequence>
<accession>A0A7Y0Q1F5</accession>
<comment type="catalytic activity">
    <reaction evidence="11">
        <text>(S)-dihydroorotate + A = orotate + AH2</text>
        <dbReference type="Rhea" id="RHEA:18073"/>
        <dbReference type="ChEBI" id="CHEBI:13193"/>
        <dbReference type="ChEBI" id="CHEBI:17499"/>
        <dbReference type="ChEBI" id="CHEBI:30839"/>
        <dbReference type="ChEBI" id="CHEBI:30864"/>
    </reaction>
</comment>
<dbReference type="SUPFAM" id="SSF51395">
    <property type="entry name" value="FMN-linked oxidoreductases"/>
    <property type="match status" value="1"/>
</dbReference>
<comment type="caution">
    <text evidence="11">Lacks conserved residue(s) required for the propagation of feature annotation.</text>
</comment>
<keyword evidence="7 11" id="KW-0288">FMN</keyword>
<feature type="binding site" evidence="11">
    <location>
        <position position="128"/>
    </location>
    <ligand>
        <name>substrate</name>
    </ligand>
</feature>
<dbReference type="RefSeq" id="WP_169096726.1">
    <property type="nucleotide sequence ID" value="NZ_JABBVZ010000007.1"/>
</dbReference>
<feature type="binding site" evidence="11">
    <location>
        <position position="46"/>
    </location>
    <ligand>
        <name>substrate</name>
    </ligand>
</feature>
<feature type="binding site" evidence="11">
    <location>
        <begin position="70"/>
        <end position="74"/>
    </location>
    <ligand>
        <name>substrate</name>
    </ligand>
</feature>
<dbReference type="UniPathway" id="UPA00070"/>
<keyword evidence="9 11" id="KW-0560">Oxidoreductase</keyword>
<comment type="caution">
    <text evidence="13">The sequence shown here is derived from an EMBL/GenBank/DDBJ whole genome shotgun (WGS) entry which is preliminary data.</text>
</comment>
<feature type="binding site" evidence="11">
    <location>
        <begin position="192"/>
        <end position="193"/>
    </location>
    <ligand>
        <name>substrate</name>
    </ligand>
</feature>
<comment type="function">
    <text evidence="1">Catalyzes the conversion of dihydroorotate to orotate with NAD(+) as electron acceptor.</text>
</comment>
<evidence type="ECO:0000256" key="1">
    <source>
        <dbReference type="ARBA" id="ARBA00003616"/>
    </source>
</evidence>
<reference evidence="13 14" key="1">
    <citation type="submission" date="2020-04" db="EMBL/GenBank/DDBJ databases">
        <authorList>
            <person name="Zhang R."/>
            <person name="Schippers A."/>
        </authorList>
    </citation>
    <scope>NUCLEOTIDE SEQUENCE [LARGE SCALE GENOMIC DNA]</scope>
    <source>
        <strain evidence="13 14">DSM 109850</strain>
    </source>
</reference>
<comment type="similarity">
    <text evidence="4 11">Belongs to the dihydroorotate dehydrogenase family. Type 1 subfamily.</text>
</comment>
<feature type="domain" description="Dihydroorotate dehydrogenase catalytic" evidence="12">
    <location>
        <begin position="5"/>
        <end position="286"/>
    </location>
</feature>
<feature type="binding site" evidence="11">
    <location>
        <position position="128"/>
    </location>
    <ligand>
        <name>FMN</name>
        <dbReference type="ChEBI" id="CHEBI:58210"/>
    </ligand>
</feature>
<name>A0A7Y0Q1F5_9FIRM</name>
<feature type="active site" description="Nucleophile" evidence="11">
    <location>
        <position position="131"/>
    </location>
</feature>
<dbReference type="EC" id="1.3.-.-" evidence="11"/>
<dbReference type="AlphaFoldDB" id="A0A7Y0Q1F5"/>
<organism evidence="13 14">
    <name type="scientific">Sulfobacillus harzensis</name>
    <dbReference type="NCBI Taxonomy" id="2729629"/>
    <lineage>
        <taxon>Bacteria</taxon>
        <taxon>Bacillati</taxon>
        <taxon>Bacillota</taxon>
        <taxon>Clostridia</taxon>
        <taxon>Eubacteriales</taxon>
        <taxon>Clostridiales Family XVII. Incertae Sedis</taxon>
        <taxon>Sulfobacillus</taxon>
    </lineage>
</organism>
<feature type="binding site" evidence="11">
    <location>
        <begin position="243"/>
        <end position="244"/>
    </location>
    <ligand>
        <name>FMN</name>
        <dbReference type="ChEBI" id="CHEBI:58210"/>
    </ligand>
</feature>
<protein>
    <recommendedName>
        <fullName evidence="11">Dihydroorotate dehydrogenase</fullName>
        <shortName evidence="11">DHOD</shortName>
        <shortName evidence="11">DHODase</shortName>
        <shortName evidence="11">DHOdehase</shortName>
        <ecNumber evidence="11">1.3.-.-</ecNumber>
    </recommendedName>
</protein>
<dbReference type="CDD" id="cd04740">
    <property type="entry name" value="DHOD_1B_like"/>
    <property type="match status" value="1"/>
</dbReference>
<dbReference type="GO" id="GO:0044205">
    <property type="term" value="P:'de novo' UMP biosynthetic process"/>
    <property type="evidence" value="ECO:0007669"/>
    <property type="project" value="UniProtKB-UniRule"/>
</dbReference>
<evidence type="ECO:0000256" key="3">
    <source>
        <dbReference type="ARBA" id="ARBA00004715"/>
    </source>
</evidence>
<dbReference type="InterPro" id="IPR013785">
    <property type="entry name" value="Aldolase_TIM"/>
</dbReference>
<evidence type="ECO:0000256" key="2">
    <source>
        <dbReference type="ARBA" id="ARBA00004496"/>
    </source>
</evidence>
<evidence type="ECO:0000256" key="10">
    <source>
        <dbReference type="ARBA" id="ARBA00048996"/>
    </source>
</evidence>
<dbReference type="PROSITE" id="PS00912">
    <property type="entry name" value="DHODEHASE_2"/>
    <property type="match status" value="1"/>
</dbReference>
<feature type="binding site" evidence="11">
    <location>
        <begin position="265"/>
        <end position="266"/>
    </location>
    <ligand>
        <name>FMN</name>
        <dbReference type="ChEBI" id="CHEBI:58210"/>
    </ligand>
</feature>
<dbReference type="InterPro" id="IPR001295">
    <property type="entry name" value="Dihydroorotate_DH_CS"/>
</dbReference>
<feature type="binding site" evidence="11">
    <location>
        <position position="217"/>
    </location>
    <ligand>
        <name>FMN</name>
        <dbReference type="ChEBI" id="CHEBI:58210"/>
    </ligand>
</feature>
<evidence type="ECO:0000256" key="11">
    <source>
        <dbReference type="HAMAP-Rule" id="MF_00224"/>
    </source>
</evidence>
<dbReference type="EMBL" id="JABBVZ010000007">
    <property type="protein sequence ID" value="NMP21407.1"/>
    <property type="molecule type" value="Genomic_DNA"/>
</dbReference>
<dbReference type="InterPro" id="IPR050074">
    <property type="entry name" value="DHO_dehydrogenase"/>
</dbReference>
<evidence type="ECO:0000256" key="4">
    <source>
        <dbReference type="ARBA" id="ARBA00008008"/>
    </source>
</evidence>
<evidence type="ECO:0000313" key="14">
    <source>
        <dbReference type="Proteomes" id="UP000533476"/>
    </source>
</evidence>
<evidence type="ECO:0000256" key="7">
    <source>
        <dbReference type="ARBA" id="ARBA00022643"/>
    </source>
</evidence>
<dbReference type="InterPro" id="IPR024920">
    <property type="entry name" value="Dihydroorotate_DH_1"/>
</dbReference>
<dbReference type="GO" id="GO:0006207">
    <property type="term" value="P:'de novo' pyrimidine nucleobase biosynthetic process"/>
    <property type="evidence" value="ECO:0007669"/>
    <property type="project" value="InterPro"/>
</dbReference>
<keyword evidence="5 11" id="KW-0963">Cytoplasm</keyword>
<dbReference type="InterPro" id="IPR005720">
    <property type="entry name" value="Dihydroorotate_DH_cat"/>
</dbReference>
<comment type="subcellular location">
    <subcellularLocation>
        <location evidence="2 11">Cytoplasm</location>
    </subcellularLocation>
</comment>
<comment type="cofactor">
    <cofactor evidence="11">
        <name>FMN</name>
        <dbReference type="ChEBI" id="CHEBI:58210"/>
    </cofactor>
    <text evidence="11">Binds 1 FMN per subunit.</text>
</comment>
<feature type="binding site" evidence="11">
    <location>
        <begin position="46"/>
        <end position="47"/>
    </location>
    <ligand>
        <name>FMN</name>
        <dbReference type="ChEBI" id="CHEBI:58210"/>
    </ligand>
</feature>
<dbReference type="GO" id="GO:0004589">
    <property type="term" value="F:dihydroorotate dehydrogenase (NAD+) activity"/>
    <property type="evidence" value="ECO:0007669"/>
    <property type="project" value="UniProtKB-EC"/>
</dbReference>
<comment type="pathway">
    <text evidence="3">Pyrimidine metabolism; UMP biosynthesis via de novo pathway; orotate from (S)-dihydroorotate (NAD(+) route): step 1/1.</text>
</comment>
<dbReference type="GO" id="GO:0005737">
    <property type="term" value="C:cytoplasm"/>
    <property type="evidence" value="ECO:0007669"/>
    <property type="project" value="UniProtKB-SubCell"/>
</dbReference>
<keyword evidence="6 11" id="KW-0285">Flavoprotein</keyword>
<feature type="binding site" evidence="11">
    <location>
        <position position="165"/>
    </location>
    <ligand>
        <name>FMN</name>
        <dbReference type="ChEBI" id="CHEBI:58210"/>
    </ligand>
</feature>
<feature type="binding site" evidence="11">
    <location>
        <position position="191"/>
    </location>
    <ligand>
        <name>FMN</name>
        <dbReference type="ChEBI" id="CHEBI:58210"/>
    </ligand>
</feature>
<evidence type="ECO:0000259" key="12">
    <source>
        <dbReference type="Pfam" id="PF01180"/>
    </source>
</evidence>
<keyword evidence="8 11" id="KW-0665">Pyrimidine biosynthesis</keyword>
<proteinExistence type="inferred from homology"/>
<evidence type="ECO:0000256" key="5">
    <source>
        <dbReference type="ARBA" id="ARBA00022490"/>
    </source>
</evidence>
<comment type="catalytic activity">
    <reaction evidence="10">
        <text>(S)-dihydroorotate + NAD(+) = orotate + NADH + H(+)</text>
        <dbReference type="Rhea" id="RHEA:13513"/>
        <dbReference type="ChEBI" id="CHEBI:15378"/>
        <dbReference type="ChEBI" id="CHEBI:30839"/>
        <dbReference type="ChEBI" id="CHEBI:30864"/>
        <dbReference type="ChEBI" id="CHEBI:57540"/>
        <dbReference type="ChEBI" id="CHEBI:57945"/>
        <dbReference type="EC" id="1.3.1.14"/>
    </reaction>
</comment>
<evidence type="ECO:0000313" key="13">
    <source>
        <dbReference type="EMBL" id="NMP21407.1"/>
    </source>
</evidence>
<gene>
    <name evidence="11" type="primary">pyrD</name>
    <name evidence="13" type="ORF">HIJ39_03420</name>
</gene>
<feature type="binding site" evidence="11">
    <location>
        <position position="22"/>
    </location>
    <ligand>
        <name>FMN</name>
        <dbReference type="ChEBI" id="CHEBI:58210"/>
    </ligand>
</feature>
<dbReference type="Pfam" id="PF01180">
    <property type="entry name" value="DHO_dh"/>
    <property type="match status" value="1"/>
</dbReference>
<dbReference type="InterPro" id="IPR012135">
    <property type="entry name" value="Dihydroorotate_DH_1_2"/>
</dbReference>
<evidence type="ECO:0000256" key="8">
    <source>
        <dbReference type="ARBA" id="ARBA00022975"/>
    </source>
</evidence>
<dbReference type="PANTHER" id="PTHR48109">
    <property type="entry name" value="DIHYDROOROTATE DEHYDROGENASE (QUINONE), MITOCHONDRIAL-RELATED"/>
    <property type="match status" value="1"/>
</dbReference>